<evidence type="ECO:0000313" key="4">
    <source>
        <dbReference type="Proteomes" id="UP001285441"/>
    </source>
</evidence>
<evidence type="ECO:0000313" key="3">
    <source>
        <dbReference type="EMBL" id="KAK3394734.1"/>
    </source>
</evidence>
<reference evidence="3" key="2">
    <citation type="submission" date="2023-06" db="EMBL/GenBank/DDBJ databases">
        <authorList>
            <consortium name="Lawrence Berkeley National Laboratory"/>
            <person name="Haridas S."/>
            <person name="Hensen N."/>
            <person name="Bonometti L."/>
            <person name="Westerberg I."/>
            <person name="Brannstrom I.O."/>
            <person name="Guillou S."/>
            <person name="Cros-Aarteil S."/>
            <person name="Calhoun S."/>
            <person name="Kuo A."/>
            <person name="Mondo S."/>
            <person name="Pangilinan J."/>
            <person name="Riley R."/>
            <person name="LaButti K."/>
            <person name="Andreopoulos B."/>
            <person name="Lipzen A."/>
            <person name="Chen C."/>
            <person name="Yanf M."/>
            <person name="Daum C."/>
            <person name="Ng V."/>
            <person name="Clum A."/>
            <person name="Steindorff A."/>
            <person name="Ohm R."/>
            <person name="Martin F."/>
            <person name="Silar P."/>
            <person name="Natvig D."/>
            <person name="Lalanne C."/>
            <person name="Gautier V."/>
            <person name="Ament-velasquez S.L."/>
            <person name="Kruys A."/>
            <person name="Hutchinson M.I."/>
            <person name="Powell A.J."/>
            <person name="Barry K."/>
            <person name="Miller A.N."/>
            <person name="Grigoriev I.V."/>
            <person name="Debuchy R."/>
            <person name="Gladieux P."/>
            <person name="Thoren M.H."/>
            <person name="Johannesson H."/>
        </authorList>
    </citation>
    <scope>NUCLEOTIDE SEQUENCE</scope>
    <source>
        <strain evidence="3">CBS 232.78</strain>
    </source>
</reference>
<keyword evidence="2" id="KW-0472">Membrane</keyword>
<keyword evidence="2" id="KW-1133">Transmembrane helix</keyword>
<proteinExistence type="predicted"/>
<protein>
    <submittedName>
        <fullName evidence="3">Uncharacterized protein</fullName>
    </submittedName>
</protein>
<accession>A0AAE0U8T5</accession>
<feature type="region of interest" description="Disordered" evidence="1">
    <location>
        <begin position="1"/>
        <end position="21"/>
    </location>
</feature>
<feature type="compositionally biased region" description="Polar residues" evidence="1">
    <location>
        <begin position="1"/>
        <end position="17"/>
    </location>
</feature>
<evidence type="ECO:0000256" key="1">
    <source>
        <dbReference type="SAM" id="MobiDB-lite"/>
    </source>
</evidence>
<feature type="transmembrane region" description="Helical" evidence="2">
    <location>
        <begin position="102"/>
        <end position="124"/>
    </location>
</feature>
<evidence type="ECO:0000256" key="2">
    <source>
        <dbReference type="SAM" id="Phobius"/>
    </source>
</evidence>
<keyword evidence="4" id="KW-1185">Reference proteome</keyword>
<dbReference type="EMBL" id="JAULSW010000001">
    <property type="protein sequence ID" value="KAK3394734.1"/>
    <property type="molecule type" value="Genomic_DNA"/>
</dbReference>
<dbReference type="AlphaFoldDB" id="A0AAE0U8T5"/>
<name>A0AAE0U8T5_9PEZI</name>
<sequence>MQMTTMASLDDSLSMQEKGSKIAHRTYPHTPSSLEIPVCPPEERHSSTEFKFHTSKGSGKLIPDTEKRDILHFQSLRRGVRLSWNLFPISGMSTHSDPTSSWTPSYCFLFLSASPVGLFVWSVIRADRRDRSHATRVCNVTRQRGQDAHIQPSSHS</sequence>
<organism evidence="3 4">
    <name type="scientific">Podospora didyma</name>
    <dbReference type="NCBI Taxonomy" id="330526"/>
    <lineage>
        <taxon>Eukaryota</taxon>
        <taxon>Fungi</taxon>
        <taxon>Dikarya</taxon>
        <taxon>Ascomycota</taxon>
        <taxon>Pezizomycotina</taxon>
        <taxon>Sordariomycetes</taxon>
        <taxon>Sordariomycetidae</taxon>
        <taxon>Sordariales</taxon>
        <taxon>Podosporaceae</taxon>
        <taxon>Podospora</taxon>
    </lineage>
</organism>
<gene>
    <name evidence="3" type="ORF">B0H63DRAFT_56400</name>
</gene>
<reference evidence="3" key="1">
    <citation type="journal article" date="2023" name="Mol. Phylogenet. Evol.">
        <title>Genome-scale phylogeny and comparative genomics of the fungal order Sordariales.</title>
        <authorList>
            <person name="Hensen N."/>
            <person name="Bonometti L."/>
            <person name="Westerberg I."/>
            <person name="Brannstrom I.O."/>
            <person name="Guillou S."/>
            <person name="Cros-Aarteil S."/>
            <person name="Calhoun S."/>
            <person name="Haridas S."/>
            <person name="Kuo A."/>
            <person name="Mondo S."/>
            <person name="Pangilinan J."/>
            <person name="Riley R."/>
            <person name="LaButti K."/>
            <person name="Andreopoulos B."/>
            <person name="Lipzen A."/>
            <person name="Chen C."/>
            <person name="Yan M."/>
            <person name="Daum C."/>
            <person name="Ng V."/>
            <person name="Clum A."/>
            <person name="Steindorff A."/>
            <person name="Ohm R.A."/>
            <person name="Martin F."/>
            <person name="Silar P."/>
            <person name="Natvig D.O."/>
            <person name="Lalanne C."/>
            <person name="Gautier V."/>
            <person name="Ament-Velasquez S.L."/>
            <person name="Kruys A."/>
            <person name="Hutchinson M.I."/>
            <person name="Powell A.J."/>
            <person name="Barry K."/>
            <person name="Miller A.N."/>
            <person name="Grigoriev I.V."/>
            <person name="Debuchy R."/>
            <person name="Gladieux P."/>
            <person name="Hiltunen Thoren M."/>
            <person name="Johannesson H."/>
        </authorList>
    </citation>
    <scope>NUCLEOTIDE SEQUENCE</scope>
    <source>
        <strain evidence="3">CBS 232.78</strain>
    </source>
</reference>
<keyword evidence="2" id="KW-0812">Transmembrane</keyword>
<dbReference type="Proteomes" id="UP001285441">
    <property type="component" value="Unassembled WGS sequence"/>
</dbReference>
<comment type="caution">
    <text evidence="3">The sequence shown here is derived from an EMBL/GenBank/DDBJ whole genome shotgun (WGS) entry which is preliminary data.</text>
</comment>